<feature type="compositionally biased region" description="Basic and acidic residues" evidence="1">
    <location>
        <begin position="232"/>
        <end position="243"/>
    </location>
</feature>
<feature type="compositionally biased region" description="Basic and acidic residues" evidence="1">
    <location>
        <begin position="627"/>
        <end position="650"/>
    </location>
</feature>
<dbReference type="GO" id="GO:0005737">
    <property type="term" value="C:cytoplasm"/>
    <property type="evidence" value="ECO:0007669"/>
    <property type="project" value="TreeGrafter"/>
</dbReference>
<feature type="compositionally biased region" description="Polar residues" evidence="1">
    <location>
        <begin position="382"/>
        <end position="391"/>
    </location>
</feature>
<keyword evidence="5" id="KW-1185">Reference proteome</keyword>
<dbReference type="OrthoDB" id="6375767at2759"/>
<dbReference type="InterPro" id="IPR057226">
    <property type="entry name" value="DUF7904"/>
</dbReference>
<organism evidence="4 5">
    <name type="scientific">Ophiocordyceps sinensis</name>
    <dbReference type="NCBI Taxonomy" id="72228"/>
    <lineage>
        <taxon>Eukaryota</taxon>
        <taxon>Fungi</taxon>
        <taxon>Dikarya</taxon>
        <taxon>Ascomycota</taxon>
        <taxon>Pezizomycotina</taxon>
        <taxon>Sordariomycetes</taxon>
        <taxon>Hypocreomycetidae</taxon>
        <taxon>Hypocreales</taxon>
        <taxon>Ophiocordycipitaceae</taxon>
        <taxon>Ophiocordyceps</taxon>
    </lineage>
</organism>
<dbReference type="GO" id="GO:0008154">
    <property type="term" value="P:actin polymerization or depolymerization"/>
    <property type="evidence" value="ECO:0007669"/>
    <property type="project" value="TreeGrafter"/>
</dbReference>
<feature type="domain" description="DUF7904" evidence="3">
    <location>
        <begin position="1189"/>
        <end position="1287"/>
    </location>
</feature>
<feature type="compositionally biased region" description="Basic and acidic residues" evidence="1">
    <location>
        <begin position="107"/>
        <end position="122"/>
    </location>
</feature>
<feature type="compositionally biased region" description="Polar residues" evidence="1">
    <location>
        <begin position="51"/>
        <end position="64"/>
    </location>
</feature>
<dbReference type="GO" id="GO:0051015">
    <property type="term" value="F:actin filament binding"/>
    <property type="evidence" value="ECO:0007669"/>
    <property type="project" value="InterPro"/>
</dbReference>
<dbReference type="SMART" id="SM00262">
    <property type="entry name" value="GEL"/>
    <property type="match status" value="3"/>
</dbReference>
<evidence type="ECO:0000313" key="4">
    <source>
        <dbReference type="EMBL" id="KAF4511461.1"/>
    </source>
</evidence>
<dbReference type="PANTHER" id="PTHR11977">
    <property type="entry name" value="VILLIN"/>
    <property type="match status" value="1"/>
</dbReference>
<dbReference type="GO" id="GO:0051016">
    <property type="term" value="P:barbed-end actin filament capping"/>
    <property type="evidence" value="ECO:0007669"/>
    <property type="project" value="TreeGrafter"/>
</dbReference>
<feature type="compositionally biased region" description="Polar residues" evidence="1">
    <location>
        <begin position="330"/>
        <end position="362"/>
    </location>
</feature>
<feature type="compositionally biased region" description="Basic and acidic residues" evidence="1">
    <location>
        <begin position="761"/>
        <end position="774"/>
    </location>
</feature>
<dbReference type="Proteomes" id="UP000557566">
    <property type="component" value="Unassembled WGS sequence"/>
</dbReference>
<feature type="domain" description="DUF4045" evidence="2">
    <location>
        <begin position="2"/>
        <end position="648"/>
    </location>
</feature>
<feature type="compositionally biased region" description="Polar residues" evidence="1">
    <location>
        <begin position="276"/>
        <end position="292"/>
    </location>
</feature>
<dbReference type="InterPro" id="IPR025118">
    <property type="entry name" value="DUF4045"/>
</dbReference>
<feature type="compositionally biased region" description="Low complexity" evidence="1">
    <location>
        <begin position="941"/>
        <end position="953"/>
    </location>
</feature>
<sequence>MSDEVSQFLEQVERLRGQQVEDDEVRARELEEFLAAKRERQARREERARSISPQKSSPINTPSPRSKRRSAHLSDSLKLQSPSAAGENLVDAPADPSPMALSSSPVKRNEALSDAPESKLVDESMLSAKPSPLSWQKRPNSRAGRRPLSMLAAQNATQRSLAGVQEPASATEQNFSKDQIAQALGSKDPTWFRQTPDRGAGSAAYRRSQVDDDRGLDMASNRAQLPGMTAETPKDRPASRHEVASPTNKGRLGSPVTLNPPRQEVPAEDKPPAEQAVTSPTGRTSPIRSASPTKGMGGFVQSAMMKRSDSVKRWSVTSPPGLSRADSVAANRNSYERGSSQAGSRPQSAVRNGSPSQGSSRPTSKHGEEEAEQEAASKSAANRDSGSSSDRAPSREDDAALPVSPTKTMDPRRWSPTKSSWLENALNKPDSPKLPPKPAQSQPAWMVELNKAKAERASKSGADASRLSGVAHKHQVSIGGLMRQSTMGETAKTNPTGLGGIYSPPSTQTRPAFGHQAKPSLVEKMESPVEKSSGDEQASTTAERRRPSVARPPQPQPKPKPGTPPNKDFRANLRQRSAAADAPKNKEPEFRNAFGNLRRATTQNYVAPDELKSNILRGKAALNLTDGPRKGEPKDEFKEAILKKRDDFKKTQAGGKGVSRSSSNADEKPLPEGLVKRAELARSNSDARSETAAELTLQDEPRNLGSPRPLPEPTRTSSQSASSLTSPSQTPPPCQSSAPEKPGRKPSQTDTVKPASEPEDAPPRQRETSPEQKPQRAVASSGGGKLTSRFNPALAGMLARGPPAMATNGGSGSDGPGSKQNSGSDDMSEPSAPGPQLTHMTKGRARGPRRKAPTGSSAATPATGSIEAAQSAAPIARVSNTPKSPEPAPSSGTPRATEERAPPLPISKEPEQTSPTSPANVEKEPEAPVSTRKKPAPLSLQQRVAAQAAVRGQTGLGKPYAKPSDGAVAAEPASPLLLRKQVTSPIANGESQASPPGQNEKGSDEASQPSSPKKLDMKRVSKFFHDTPNGRSQPASPKESAGSTHQRTGSRSPTKLSERPLPEPLSSPDKGDRDSLPSMKDTAPRSSRPGSPLKSPRSSGEPVKDPSPTEAAAPRPKSRGASRPLSGIARGGTASPMRSPTKQANEVSTLLTDFFGPPGPRKDMRVDTAEILMNRPPAGAKIASLGFHMFKIFGDGKKVPVSAQNERVLFEQEMYVCAHNFTNAAGKKVFEVYFWVGDEVPEATAEDAQLFVQREARSLGGTLVKLRQGKETAEFLQALGGVVIVRRGSSNKYDSLAPNMLCGRGHLGQVAFDEVDFAPASLCSGFTYLIAQAGKCFLWKGKGSGVAEVSCARLVGMDLTLTGELVEYEDGAEPASFWDMFGDGGVKPHSADHWRLKPNYDKYCSRLFCSDADSTQQILELSPFGQADLSPESIYILDAFFEMYIVVGSRANAHYASFRNALDFAQEYAILAAGIEDRPFVPVSTVVLEGTPRDLKRVFRKWDDVRSPTASSGGPAAAARGSPLKRGRSLRVVTLTQALQALSE</sequence>
<dbReference type="InterPro" id="IPR029006">
    <property type="entry name" value="ADF-H/Gelsolin-like_dom_sf"/>
</dbReference>
<evidence type="ECO:0000259" key="2">
    <source>
        <dbReference type="Pfam" id="PF13254"/>
    </source>
</evidence>
<dbReference type="Gene3D" id="3.40.20.10">
    <property type="entry name" value="Severin"/>
    <property type="match status" value="3"/>
</dbReference>
<accession>A0A8H4V8C8</accession>
<dbReference type="SUPFAM" id="SSF55753">
    <property type="entry name" value="Actin depolymerizing proteins"/>
    <property type="match status" value="3"/>
</dbReference>
<evidence type="ECO:0000313" key="5">
    <source>
        <dbReference type="Proteomes" id="UP000557566"/>
    </source>
</evidence>
<evidence type="ECO:0000259" key="3">
    <source>
        <dbReference type="Pfam" id="PF25480"/>
    </source>
</evidence>
<reference evidence="4 5" key="1">
    <citation type="journal article" date="2020" name="Genome Biol. Evol.">
        <title>A new high-quality draft genome assembly of the Chinese cordyceps Ophiocordyceps sinensis.</title>
        <authorList>
            <person name="Shu R."/>
            <person name="Zhang J."/>
            <person name="Meng Q."/>
            <person name="Zhang H."/>
            <person name="Zhou G."/>
            <person name="Li M."/>
            <person name="Wu P."/>
            <person name="Zhao Y."/>
            <person name="Chen C."/>
            <person name="Qin Q."/>
        </authorList>
    </citation>
    <scope>NUCLEOTIDE SEQUENCE [LARGE SCALE GENOMIC DNA]</scope>
    <source>
        <strain evidence="4 5">IOZ07</strain>
    </source>
</reference>
<feature type="compositionally biased region" description="Basic and acidic residues" evidence="1">
    <location>
        <begin position="665"/>
        <end position="691"/>
    </location>
</feature>
<evidence type="ECO:0008006" key="6">
    <source>
        <dbReference type="Google" id="ProtNLM"/>
    </source>
</evidence>
<dbReference type="GO" id="GO:0051014">
    <property type="term" value="P:actin filament severing"/>
    <property type="evidence" value="ECO:0007669"/>
    <property type="project" value="TreeGrafter"/>
</dbReference>
<dbReference type="GO" id="GO:0015629">
    <property type="term" value="C:actin cytoskeleton"/>
    <property type="evidence" value="ECO:0007669"/>
    <property type="project" value="TreeGrafter"/>
</dbReference>
<proteinExistence type="predicted"/>
<name>A0A8H4V8C8_9HYPO</name>
<feature type="compositionally biased region" description="Basic and acidic residues" evidence="1">
    <location>
        <begin position="38"/>
        <end position="49"/>
    </location>
</feature>
<dbReference type="PRINTS" id="PR00597">
    <property type="entry name" value="GELSOLIN"/>
</dbReference>
<comment type="caution">
    <text evidence="4">The sequence shown here is derived from an EMBL/GenBank/DDBJ whole genome shotgun (WGS) entry which is preliminary data.</text>
</comment>
<feature type="compositionally biased region" description="Pro residues" evidence="1">
    <location>
        <begin position="550"/>
        <end position="564"/>
    </location>
</feature>
<gene>
    <name evidence="4" type="ORF">G6O67_003257</name>
</gene>
<feature type="compositionally biased region" description="Low complexity" evidence="1">
    <location>
        <begin position="713"/>
        <end position="728"/>
    </location>
</feature>
<dbReference type="PANTHER" id="PTHR11977:SF133">
    <property type="entry name" value="DUF4045 DOMAIN-CONTAINING PROTEIN"/>
    <property type="match status" value="1"/>
</dbReference>
<dbReference type="InterPro" id="IPR007122">
    <property type="entry name" value="Villin/Gelsolin"/>
</dbReference>
<feature type="compositionally biased region" description="Polar residues" evidence="1">
    <location>
        <begin position="981"/>
        <end position="997"/>
    </location>
</feature>
<feature type="compositionally biased region" description="Basic and acidic residues" evidence="1">
    <location>
        <begin position="1013"/>
        <end position="1025"/>
    </location>
</feature>
<feature type="compositionally biased region" description="Low complexity" evidence="1">
    <location>
        <begin position="853"/>
        <end position="865"/>
    </location>
</feature>
<dbReference type="GO" id="GO:0005546">
    <property type="term" value="F:phosphatidylinositol-4,5-bisphosphate binding"/>
    <property type="evidence" value="ECO:0007669"/>
    <property type="project" value="TreeGrafter"/>
</dbReference>
<feature type="compositionally biased region" description="Polar residues" evidence="1">
    <location>
        <begin position="483"/>
        <end position="496"/>
    </location>
</feature>
<feature type="compositionally biased region" description="Polar residues" evidence="1">
    <location>
        <begin position="168"/>
        <end position="179"/>
    </location>
</feature>
<feature type="compositionally biased region" description="Basic residues" evidence="1">
    <location>
        <begin position="841"/>
        <end position="852"/>
    </location>
</feature>
<evidence type="ECO:0000256" key="1">
    <source>
        <dbReference type="SAM" id="MobiDB-lite"/>
    </source>
</evidence>
<dbReference type="EMBL" id="JAAVMX010000003">
    <property type="protein sequence ID" value="KAF4511461.1"/>
    <property type="molecule type" value="Genomic_DNA"/>
</dbReference>
<feature type="compositionally biased region" description="Basic and acidic residues" evidence="1">
    <location>
        <begin position="521"/>
        <end position="534"/>
    </location>
</feature>
<feature type="compositionally biased region" description="Polar residues" evidence="1">
    <location>
        <begin position="1029"/>
        <end position="1055"/>
    </location>
</feature>
<dbReference type="Pfam" id="PF25480">
    <property type="entry name" value="DUF7904"/>
    <property type="match status" value="1"/>
</dbReference>
<dbReference type="Pfam" id="PF13254">
    <property type="entry name" value="DUF4045"/>
    <property type="match status" value="1"/>
</dbReference>
<protein>
    <recommendedName>
        <fullName evidence="6">Gelsolin</fullName>
    </recommendedName>
</protein>
<feature type="region of interest" description="Disordered" evidence="1">
    <location>
        <begin position="38"/>
        <end position="1144"/>
    </location>
</feature>